<proteinExistence type="predicted"/>
<keyword evidence="2" id="KW-0456">Lyase</keyword>
<evidence type="ECO:0000313" key="5">
    <source>
        <dbReference type="EMBL" id="NNU45515.1"/>
    </source>
</evidence>
<evidence type="ECO:0000256" key="2">
    <source>
        <dbReference type="ARBA" id="ARBA00023239"/>
    </source>
</evidence>
<dbReference type="InterPro" id="IPR011766">
    <property type="entry name" value="TPP_enzyme_TPP-bd"/>
</dbReference>
<evidence type="ECO:0000256" key="1">
    <source>
        <dbReference type="ARBA" id="ARBA00022793"/>
    </source>
</evidence>
<name>A0A849KL83_9BURK</name>
<dbReference type="AlphaFoldDB" id="A0A849KL83"/>
<protein>
    <submittedName>
        <fullName evidence="5">Aldehyde dehydrogenase</fullName>
    </submittedName>
</protein>
<reference evidence="5 6" key="1">
    <citation type="submission" date="2020-05" db="EMBL/GenBank/DDBJ databases">
        <authorList>
            <person name="Khan S.A."/>
            <person name="Jeon C.O."/>
            <person name="Chun B.H."/>
        </authorList>
    </citation>
    <scope>NUCLEOTIDE SEQUENCE [LARGE SCALE GENOMIC DNA]</scope>
    <source>
        <strain evidence="5 6">B156</strain>
    </source>
</reference>
<dbReference type="Gene3D" id="3.40.50.970">
    <property type="match status" value="1"/>
</dbReference>
<dbReference type="Pfam" id="PF02775">
    <property type="entry name" value="TPP_enzyme_C"/>
    <property type="match status" value="1"/>
</dbReference>
<evidence type="ECO:0000256" key="3">
    <source>
        <dbReference type="SAM" id="Phobius"/>
    </source>
</evidence>
<dbReference type="PANTHER" id="PTHR42818:SF1">
    <property type="entry name" value="SULFOPYRUVATE DECARBOXYLASE"/>
    <property type="match status" value="1"/>
</dbReference>
<dbReference type="InterPro" id="IPR051818">
    <property type="entry name" value="TPP_dependent_decarboxylase"/>
</dbReference>
<dbReference type="PANTHER" id="PTHR42818">
    <property type="entry name" value="SULFOPYRUVATE DECARBOXYLASE SUBUNIT ALPHA"/>
    <property type="match status" value="1"/>
</dbReference>
<gene>
    <name evidence="5" type="ORF">HK415_23665</name>
</gene>
<reference evidence="5 6" key="2">
    <citation type="submission" date="2020-06" db="EMBL/GenBank/DDBJ databases">
        <title>Ramlibacter rhizophilus sp. nov., isolated from rhizosphere soil of national flower Mugunghwa from South Korea.</title>
        <authorList>
            <person name="Zheng-Fei Y."/>
            <person name="Huan T."/>
        </authorList>
    </citation>
    <scope>NUCLEOTIDE SEQUENCE [LARGE SCALE GENOMIC DNA]</scope>
    <source>
        <strain evidence="5 6">B156</strain>
    </source>
</reference>
<dbReference type="RefSeq" id="WP_171563812.1">
    <property type="nucleotide sequence ID" value="NZ_JABFCS010000002.1"/>
</dbReference>
<dbReference type="GO" id="GO:0030976">
    <property type="term" value="F:thiamine pyrophosphate binding"/>
    <property type="evidence" value="ECO:0007669"/>
    <property type="project" value="InterPro"/>
</dbReference>
<evidence type="ECO:0000313" key="6">
    <source>
        <dbReference type="Proteomes" id="UP000552954"/>
    </source>
</evidence>
<keyword evidence="1" id="KW-0210">Decarboxylase</keyword>
<dbReference type="InterPro" id="IPR029061">
    <property type="entry name" value="THDP-binding"/>
</dbReference>
<evidence type="ECO:0000259" key="4">
    <source>
        <dbReference type="Pfam" id="PF02775"/>
    </source>
</evidence>
<keyword evidence="3" id="KW-0472">Membrane</keyword>
<keyword evidence="6" id="KW-1185">Reference proteome</keyword>
<dbReference type="GO" id="GO:0016831">
    <property type="term" value="F:carboxy-lyase activity"/>
    <property type="evidence" value="ECO:0007669"/>
    <property type="project" value="UniProtKB-KW"/>
</dbReference>
<dbReference type="SUPFAM" id="SSF52518">
    <property type="entry name" value="Thiamin diphosphate-binding fold (THDP-binding)"/>
    <property type="match status" value="1"/>
</dbReference>
<accession>A0A849KL83</accession>
<dbReference type="EMBL" id="JABFCS010000002">
    <property type="protein sequence ID" value="NNU45515.1"/>
    <property type="molecule type" value="Genomic_DNA"/>
</dbReference>
<sequence length="195" mass="20616">MTQQQGLDRRAFVRELVARCPDALVVTGLGSSTWDVFAAGDRPENFYLWGAMGGAAAIGLGLAIAQPQRSVLVVTGDGEQLMGLGMLATIAAQQPANLTLVVLDNGHYAETGMQRSHTSLGTNLAAVARACGIAHAAEIRELQEVDALAQRVHARQGCSFAQVRIAAADLPKVLPARDGVYLKNRFRAALGLPPF</sequence>
<keyword evidence="3" id="KW-0812">Transmembrane</keyword>
<organism evidence="5 6">
    <name type="scientific">Ramlibacter montanisoli</name>
    <dbReference type="NCBI Taxonomy" id="2732512"/>
    <lineage>
        <taxon>Bacteria</taxon>
        <taxon>Pseudomonadati</taxon>
        <taxon>Pseudomonadota</taxon>
        <taxon>Betaproteobacteria</taxon>
        <taxon>Burkholderiales</taxon>
        <taxon>Comamonadaceae</taxon>
        <taxon>Ramlibacter</taxon>
    </lineage>
</organism>
<dbReference type="Proteomes" id="UP000552954">
    <property type="component" value="Unassembled WGS sequence"/>
</dbReference>
<dbReference type="GO" id="GO:0044281">
    <property type="term" value="P:small molecule metabolic process"/>
    <property type="evidence" value="ECO:0007669"/>
    <property type="project" value="UniProtKB-ARBA"/>
</dbReference>
<feature type="domain" description="Thiamine pyrophosphate enzyme TPP-binding" evidence="4">
    <location>
        <begin position="45"/>
        <end position="160"/>
    </location>
</feature>
<comment type="caution">
    <text evidence="5">The sequence shown here is derived from an EMBL/GenBank/DDBJ whole genome shotgun (WGS) entry which is preliminary data.</text>
</comment>
<keyword evidence="3" id="KW-1133">Transmembrane helix</keyword>
<feature type="transmembrane region" description="Helical" evidence="3">
    <location>
        <begin position="46"/>
        <end position="65"/>
    </location>
</feature>